<evidence type="ECO:0000256" key="2">
    <source>
        <dbReference type="SAM" id="MobiDB-lite"/>
    </source>
</evidence>
<feature type="region of interest" description="Disordered" evidence="2">
    <location>
        <begin position="536"/>
        <end position="555"/>
    </location>
</feature>
<protein>
    <submittedName>
        <fullName evidence="3">Uncharacterized protein</fullName>
    </submittedName>
</protein>
<feature type="coiled-coil region" evidence="1">
    <location>
        <begin position="108"/>
        <end position="188"/>
    </location>
</feature>
<organism evidence="3 4">
    <name type="scientific">Caenorhabditis bovis</name>
    <dbReference type="NCBI Taxonomy" id="2654633"/>
    <lineage>
        <taxon>Eukaryota</taxon>
        <taxon>Metazoa</taxon>
        <taxon>Ecdysozoa</taxon>
        <taxon>Nematoda</taxon>
        <taxon>Chromadorea</taxon>
        <taxon>Rhabditida</taxon>
        <taxon>Rhabditina</taxon>
        <taxon>Rhabditomorpha</taxon>
        <taxon>Rhabditoidea</taxon>
        <taxon>Rhabditidae</taxon>
        <taxon>Peloderinae</taxon>
        <taxon>Caenorhabditis</taxon>
    </lineage>
</organism>
<evidence type="ECO:0000256" key="1">
    <source>
        <dbReference type="SAM" id="Coils"/>
    </source>
</evidence>
<feature type="compositionally biased region" description="Polar residues" evidence="2">
    <location>
        <begin position="400"/>
        <end position="417"/>
    </location>
</feature>
<feature type="region of interest" description="Disordered" evidence="2">
    <location>
        <begin position="458"/>
        <end position="526"/>
    </location>
</feature>
<feature type="compositionally biased region" description="Polar residues" evidence="2">
    <location>
        <begin position="476"/>
        <end position="489"/>
    </location>
</feature>
<reference evidence="3 4" key="1">
    <citation type="submission" date="2020-04" db="EMBL/GenBank/DDBJ databases">
        <authorList>
            <person name="Laetsch R D."/>
            <person name="Stevens L."/>
            <person name="Kumar S."/>
            <person name="Blaxter L. M."/>
        </authorList>
    </citation>
    <scope>NUCLEOTIDE SEQUENCE [LARGE SCALE GENOMIC DNA]</scope>
</reference>
<accession>A0A8S1F587</accession>
<gene>
    <name evidence="3" type="ORF">CBOVIS_LOCUS12413</name>
</gene>
<dbReference type="EMBL" id="CADEPM010000012">
    <property type="protein sequence ID" value="CAB3410970.1"/>
    <property type="molecule type" value="Genomic_DNA"/>
</dbReference>
<proteinExistence type="predicted"/>
<feature type="region of interest" description="Disordered" evidence="2">
    <location>
        <begin position="400"/>
        <end position="441"/>
    </location>
</feature>
<evidence type="ECO:0000313" key="4">
    <source>
        <dbReference type="Proteomes" id="UP000494206"/>
    </source>
</evidence>
<feature type="coiled-coil region" evidence="1">
    <location>
        <begin position="219"/>
        <end position="266"/>
    </location>
</feature>
<dbReference type="AlphaFoldDB" id="A0A8S1F587"/>
<comment type="caution">
    <text evidence="3">The sequence shown here is derived from an EMBL/GenBank/DDBJ whole genome shotgun (WGS) entry which is preliminary data.</text>
</comment>
<evidence type="ECO:0000313" key="3">
    <source>
        <dbReference type="EMBL" id="CAB3410970.1"/>
    </source>
</evidence>
<keyword evidence="1" id="KW-0175">Coiled coil</keyword>
<name>A0A8S1F587_9PELO</name>
<sequence length="555" mass="62834">MLNEVSIGGENVKLLQSALPKIEKFAIVEHNDAILERLKAIQSSLIEEMTNLNALRDAAKQKEVEVQKEKETIVKEIAKDEKSLCESEALSAEIEQLIKQNCEKNEEFQNICAEIGDLEANLKELEETKRKIDDDTVEISRKIEEAEEKRKRREEDVEQSKLAELKAIEEAIQKIDELEEMSDEALDLFEMSPRVCELLNYLRLATEELAESLDGLWENETIESMEQKLKQAREETKAKNEELSIMTKIQNEISLIEQEIMIAKSEKENVDKTAKERKLQIERLKSYQKRKIDEIQRQAAHAAALISLHAAATNPELSQFVANSTTSMSGYKTPLAAAKAPMPLQRKNAGEKRQLSDESRFTPVLDESPYPGIKIMKIDVNEFKKRSFNSSEYVTSFDDSMNVSKSSLDSGSTQNGTMMGGMFSPLGNNKRKPDSEDEDAEDDQVLANFSMMDHFRNFEKKKQKQRGGDDFDDSEATPSPEDSVSQRFQPNIFLDVEEDDVSPISRTTMERSPDISALDGGEKDDLEISMDDADNSLLANNTDVDNDTSIWGSEF</sequence>
<keyword evidence="4" id="KW-1185">Reference proteome</keyword>
<dbReference type="Proteomes" id="UP000494206">
    <property type="component" value="Unassembled WGS sequence"/>
</dbReference>
<feature type="compositionally biased region" description="Polar residues" evidence="2">
    <location>
        <begin position="537"/>
        <end position="555"/>
    </location>
</feature>